<dbReference type="Gene3D" id="2.10.50.10">
    <property type="entry name" value="Tumor Necrosis Factor Receptor, subunit A, domain 2"/>
    <property type="match status" value="3"/>
</dbReference>
<keyword evidence="5" id="KW-0732">Signal</keyword>
<dbReference type="SUPFAM" id="SSF57586">
    <property type="entry name" value="TNF receptor-like"/>
    <property type="match status" value="2"/>
</dbReference>
<dbReference type="GeneID" id="797761"/>
<dbReference type="RefSeq" id="XP_021334095.2">
    <property type="nucleotide sequence ID" value="XM_021478420.2"/>
</dbReference>
<dbReference type="GO" id="GO:2000406">
    <property type="term" value="P:positive regulation of T cell migration"/>
    <property type="evidence" value="ECO:0000318"/>
    <property type="project" value="GO_Central"/>
</dbReference>
<keyword evidence="10 17" id="KW-0675">Receptor</keyword>
<keyword evidence="8 14" id="KW-0472">Membrane</keyword>
<evidence type="ECO:0000256" key="9">
    <source>
        <dbReference type="ARBA" id="ARBA00023157"/>
    </source>
</evidence>
<dbReference type="PANTHER" id="PTHR46838:SF1">
    <property type="entry name" value="TUMOR NECROSIS FACTOR RECEPTOR SUPERFAMILY MEMBER 14"/>
    <property type="match status" value="1"/>
</dbReference>
<dbReference type="OrthoDB" id="10031141at2759"/>
<dbReference type="FunFam" id="2.10.50.10:FF:000088">
    <property type="entry name" value="Si:ch211-261n11.7"/>
    <property type="match status" value="1"/>
</dbReference>
<evidence type="ECO:0000256" key="11">
    <source>
        <dbReference type="ARBA" id="ARBA00023180"/>
    </source>
</evidence>
<name>A0A8M9QIX2_DANRE</name>
<keyword evidence="2" id="KW-0597">Phosphoprotein</keyword>
<reference evidence="16" key="1">
    <citation type="journal article" date="2013" name="Nature">
        <title>The zebrafish reference genome sequence and its relationship to the human genome.</title>
        <authorList>
            <consortium name="Genome Reference Consortium Zebrafish"/>
            <person name="Howe K."/>
            <person name="Clark M.D."/>
            <person name="Torroja C.F."/>
            <person name="Torrance J."/>
            <person name="Berthelot C."/>
            <person name="Muffato M."/>
            <person name="Collins J.E."/>
            <person name="Humphray S."/>
            <person name="McLaren K."/>
            <person name="Matthews L."/>
            <person name="McLaren S."/>
            <person name="Sealy I."/>
            <person name="Caccamo M."/>
            <person name="Churcher C."/>
            <person name="Scott C."/>
            <person name="Barrett J.C."/>
            <person name="Koch R."/>
            <person name="Rauch G.J."/>
            <person name="White S."/>
            <person name="Chow W."/>
            <person name="Kilian B."/>
            <person name="Quintais L.T."/>
            <person name="Guerra-Assuncao J.A."/>
            <person name="Zhou Y."/>
            <person name="Gu Y."/>
            <person name="Yen J."/>
            <person name="Vogel J.H."/>
            <person name="Eyre T."/>
            <person name="Redmond S."/>
            <person name="Banerjee R."/>
            <person name="Chi J."/>
            <person name="Fu B."/>
            <person name="Langley E."/>
            <person name="Maguire S.F."/>
            <person name="Laird G.K."/>
            <person name="Lloyd D."/>
            <person name="Kenyon E."/>
            <person name="Donaldson S."/>
            <person name="Sehra H."/>
            <person name="Almeida-King J."/>
            <person name="Loveland J."/>
            <person name="Trevanion S."/>
            <person name="Jones M."/>
            <person name="Quail M."/>
            <person name="Willey D."/>
            <person name="Hunt A."/>
            <person name="Burton J."/>
            <person name="Sims S."/>
            <person name="McLay K."/>
            <person name="Plumb B."/>
            <person name="Davis J."/>
            <person name="Clee C."/>
            <person name="Oliver K."/>
            <person name="Clark R."/>
            <person name="Riddle C."/>
            <person name="Elliot D."/>
            <person name="Eliott D."/>
            <person name="Threadgold G."/>
            <person name="Harden G."/>
            <person name="Ware D."/>
            <person name="Begum S."/>
            <person name="Mortimore B."/>
            <person name="Mortimer B."/>
            <person name="Kerry G."/>
            <person name="Heath P."/>
            <person name="Phillimore B."/>
            <person name="Tracey A."/>
            <person name="Corby N."/>
            <person name="Dunn M."/>
            <person name="Johnson C."/>
            <person name="Wood J."/>
            <person name="Clark S."/>
            <person name="Pelan S."/>
            <person name="Griffiths G."/>
            <person name="Smith M."/>
            <person name="Glithero R."/>
            <person name="Howden P."/>
            <person name="Barker N."/>
            <person name="Lloyd C."/>
            <person name="Stevens C."/>
            <person name="Harley J."/>
            <person name="Holt K."/>
            <person name="Panagiotidis G."/>
            <person name="Lovell J."/>
            <person name="Beasley H."/>
            <person name="Henderson C."/>
            <person name="Gordon D."/>
            <person name="Auger K."/>
            <person name="Wright D."/>
            <person name="Collins J."/>
            <person name="Raisen C."/>
            <person name="Dyer L."/>
            <person name="Leung K."/>
            <person name="Robertson L."/>
            <person name="Ambridge K."/>
            <person name="Leongamornlert D."/>
            <person name="McGuire S."/>
            <person name="Gilderthorp R."/>
            <person name="Griffiths C."/>
            <person name="Manthravadi D."/>
            <person name="Nichol S."/>
            <person name="Barker G."/>
            <person name="Whitehead S."/>
            <person name="Kay M."/>
            <person name="Brown J."/>
            <person name="Murnane C."/>
            <person name="Gray E."/>
            <person name="Humphries M."/>
            <person name="Sycamore N."/>
            <person name="Barker D."/>
            <person name="Saunders D."/>
            <person name="Wallis J."/>
            <person name="Babbage A."/>
            <person name="Hammond S."/>
            <person name="Mashreghi-Mohammadi M."/>
            <person name="Barr L."/>
            <person name="Martin S."/>
            <person name="Wray P."/>
            <person name="Ellington A."/>
            <person name="Matthews N."/>
            <person name="Ellwood M."/>
            <person name="Woodmansey R."/>
            <person name="Clark G."/>
            <person name="Cooper J."/>
            <person name="Cooper J."/>
            <person name="Tromans A."/>
            <person name="Grafham D."/>
            <person name="Skuce C."/>
            <person name="Pandian R."/>
            <person name="Andrews R."/>
            <person name="Harrison E."/>
            <person name="Kimberley A."/>
            <person name="Garnett J."/>
            <person name="Fosker N."/>
            <person name="Hall R."/>
            <person name="Garner P."/>
            <person name="Kelly D."/>
            <person name="Bird C."/>
            <person name="Palmer S."/>
            <person name="Gehring I."/>
            <person name="Berger A."/>
            <person name="Dooley C.M."/>
            <person name="Ersan-Urun Z."/>
            <person name="Eser C."/>
            <person name="Geiger H."/>
            <person name="Geisler M."/>
            <person name="Karotki L."/>
            <person name="Kirn A."/>
            <person name="Konantz J."/>
            <person name="Konantz M."/>
            <person name="Oberlander M."/>
            <person name="Rudolph-Geiger S."/>
            <person name="Teucke M."/>
            <person name="Lanz C."/>
            <person name="Raddatz G."/>
            <person name="Osoegawa K."/>
            <person name="Zhu B."/>
            <person name="Rapp A."/>
            <person name="Widaa S."/>
            <person name="Langford C."/>
            <person name="Yang F."/>
            <person name="Schuster S.C."/>
            <person name="Carter N.P."/>
            <person name="Harrow J."/>
            <person name="Ning Z."/>
            <person name="Herrero J."/>
            <person name="Searle S.M."/>
            <person name="Enright A."/>
            <person name="Geisler R."/>
            <person name="Plasterk R.H."/>
            <person name="Lee C."/>
            <person name="Westerfield M."/>
            <person name="de Jong P.J."/>
            <person name="Zon L.I."/>
            <person name="Postlethwait J.H."/>
            <person name="Nusslein-Volhard C."/>
            <person name="Hubbard T.J."/>
            <person name="Roest Crollius H."/>
            <person name="Rogers J."/>
            <person name="Stemple D.L."/>
        </authorList>
    </citation>
    <scope>NUCLEOTIDE SEQUENCE [LARGE SCALE GENOMIC DNA]</scope>
    <source>
        <strain evidence="16">Tuebingen</strain>
    </source>
</reference>
<keyword evidence="4 14" id="KW-0812">Transmembrane</keyword>
<dbReference type="PROSITE" id="PS00652">
    <property type="entry name" value="TNFR_NGFR_1"/>
    <property type="match status" value="2"/>
</dbReference>
<accession>A0A8M9QIX2</accession>
<evidence type="ECO:0000256" key="10">
    <source>
        <dbReference type="ARBA" id="ARBA00023170"/>
    </source>
</evidence>
<dbReference type="AlphaFoldDB" id="A0A8M9QIX2"/>
<dbReference type="InterPro" id="IPR001368">
    <property type="entry name" value="TNFR/NGFR_Cys_rich_reg"/>
</dbReference>
<feature type="disulfide bond" evidence="12">
    <location>
        <begin position="113"/>
        <end position="128"/>
    </location>
</feature>
<keyword evidence="16" id="KW-1185">Reference proteome</keyword>
<dbReference type="KEGG" id="dre:797761"/>
<dbReference type="GO" id="GO:0050829">
    <property type="term" value="P:defense response to Gram-negative bacterium"/>
    <property type="evidence" value="ECO:0000318"/>
    <property type="project" value="GO_Central"/>
</dbReference>
<evidence type="ECO:0000256" key="8">
    <source>
        <dbReference type="ARBA" id="ARBA00023136"/>
    </source>
</evidence>
<gene>
    <name evidence="17 18 19" type="primary">si:dkey-23c22.9</name>
</gene>
<dbReference type="GO" id="GO:0006915">
    <property type="term" value="P:apoptotic process"/>
    <property type="evidence" value="ECO:0007669"/>
    <property type="project" value="InterPro"/>
</dbReference>
<evidence type="ECO:0000313" key="19">
    <source>
        <dbReference type="ZFIN" id="ZDB-GENE-081105-36"/>
    </source>
</evidence>
<dbReference type="SMART" id="SM00208">
    <property type="entry name" value="TNFR"/>
    <property type="match status" value="4"/>
</dbReference>
<keyword evidence="6" id="KW-0677">Repeat</keyword>
<comment type="subcellular location">
    <subcellularLocation>
        <location evidence="1">Membrane</location>
        <topology evidence="1">Single-pass type I membrane protein</topology>
    </subcellularLocation>
</comment>
<evidence type="ECO:0000313" key="16">
    <source>
        <dbReference type="Proteomes" id="UP000000437"/>
    </source>
</evidence>
<dbReference type="GO" id="GO:0004888">
    <property type="term" value="F:transmembrane signaling receptor activity"/>
    <property type="evidence" value="ECO:0007669"/>
    <property type="project" value="InterPro"/>
</dbReference>
<reference evidence="17 18" key="2">
    <citation type="submission" date="2025-04" db="UniProtKB">
        <authorList>
            <consortium name="RefSeq"/>
        </authorList>
    </citation>
    <scope>IDENTIFICATION</scope>
    <source>
        <strain evidence="17 18">Tuebingen</strain>
    </source>
</reference>
<evidence type="ECO:0000256" key="5">
    <source>
        <dbReference type="ARBA" id="ARBA00022729"/>
    </source>
</evidence>
<evidence type="ECO:0000256" key="12">
    <source>
        <dbReference type="PROSITE-ProRule" id="PRU00206"/>
    </source>
</evidence>
<dbReference type="FunFam" id="2.10.50.10:FF:000009">
    <property type="entry name" value="Tumor necrosis factor receptor superfamily member 14"/>
    <property type="match status" value="1"/>
</dbReference>
<dbReference type="GO" id="GO:0046642">
    <property type="term" value="P:negative regulation of alpha-beta T cell proliferation"/>
    <property type="evidence" value="ECO:0000318"/>
    <property type="project" value="GO_Central"/>
</dbReference>
<dbReference type="PANTHER" id="PTHR46838">
    <property type="entry name" value="TUMOR NECROSIS FACTOR RECEPTOR SUPERFAMILY MEMBER 14"/>
    <property type="match status" value="1"/>
</dbReference>
<evidence type="ECO:0000256" key="3">
    <source>
        <dbReference type="ARBA" id="ARBA00022581"/>
    </source>
</evidence>
<evidence type="ECO:0000256" key="4">
    <source>
        <dbReference type="ARBA" id="ARBA00022692"/>
    </source>
</evidence>
<feature type="transmembrane region" description="Helical" evidence="14">
    <location>
        <begin position="244"/>
        <end position="269"/>
    </location>
</feature>
<keyword evidence="7 14" id="KW-1133">Transmembrane helix</keyword>
<sequence length="327" mass="35858">MQLSARNHSIFDEENPYFFSYNWCKKPDNVAVCLKIRFPIYCVASCFLLYLNMFKFGFFLLIATVVTLNLELCFSACARAEYEISGECCPMCAPGNRVYWHCTIDTSTTCVPCQALTYTDEPNGLENCFPCTACGAANGLRVKKTCTRSSDTVCEPLAGFYCIRQNKDSCSFAIEHSKCQPGQYIQEPGTPFTNTECGNCIEGTYSTGLFTTCRPHSNCEKEGRKEKTPGTLSSDVECEDSASVAVSVGTAVGVGVLLTAAGFTTFFILKHKKLQTSETGNSCQLPVQESVFAQNECDIYEPPSQDSETRLIASSSGSLNNTKESTL</sequence>
<proteinExistence type="predicted"/>
<organism evidence="16 17">
    <name type="scientific">Danio rerio</name>
    <name type="common">Zebrafish</name>
    <name type="synonym">Brachydanio rerio</name>
    <dbReference type="NCBI Taxonomy" id="7955"/>
    <lineage>
        <taxon>Eukaryota</taxon>
        <taxon>Metazoa</taxon>
        <taxon>Chordata</taxon>
        <taxon>Craniata</taxon>
        <taxon>Vertebrata</taxon>
        <taxon>Euteleostomi</taxon>
        <taxon>Actinopterygii</taxon>
        <taxon>Neopterygii</taxon>
        <taxon>Teleostei</taxon>
        <taxon>Ostariophysi</taxon>
        <taxon>Cypriniformes</taxon>
        <taxon>Danionidae</taxon>
        <taxon>Danioninae</taxon>
        <taxon>Danio</taxon>
    </lineage>
</organism>
<evidence type="ECO:0000259" key="15">
    <source>
        <dbReference type="PROSITE" id="PS50050"/>
    </source>
</evidence>
<dbReference type="GO" id="GO:0007165">
    <property type="term" value="P:signal transduction"/>
    <property type="evidence" value="ECO:0007669"/>
    <property type="project" value="InterPro"/>
</dbReference>
<dbReference type="Proteomes" id="UP000000437">
    <property type="component" value="Chromosome 8"/>
</dbReference>
<protein>
    <submittedName>
        <fullName evidence="17 18">Tumor necrosis factor receptor superfamily member 14</fullName>
    </submittedName>
</protein>
<comment type="caution">
    <text evidence="12">Lacks conserved residue(s) required for the propagation of feature annotation.</text>
</comment>
<keyword evidence="9 12" id="KW-1015">Disulfide bond</keyword>
<dbReference type="FunFam" id="2.10.50.10:FF:000007">
    <property type="entry name" value="TNF receptor superfamily member 14"/>
    <property type="match status" value="1"/>
</dbReference>
<evidence type="ECO:0000313" key="17">
    <source>
        <dbReference type="RefSeq" id="XP_021334095.2"/>
    </source>
</evidence>
<evidence type="ECO:0000313" key="18">
    <source>
        <dbReference type="RefSeq" id="XP_068079236.1"/>
    </source>
</evidence>
<dbReference type="RefSeq" id="XP_073766444.1">
    <property type="nucleotide sequence ID" value="XM_073910343.1"/>
</dbReference>
<evidence type="ECO:0000256" key="7">
    <source>
        <dbReference type="ARBA" id="ARBA00022989"/>
    </source>
</evidence>
<keyword evidence="3" id="KW-0945">Host-virus interaction</keyword>
<dbReference type="GO" id="GO:0002720">
    <property type="term" value="P:positive regulation of cytokine production involved in immune response"/>
    <property type="evidence" value="ECO:0000318"/>
    <property type="project" value="GO_Central"/>
</dbReference>
<feature type="compositionally biased region" description="Polar residues" evidence="13">
    <location>
        <begin position="312"/>
        <end position="327"/>
    </location>
</feature>
<dbReference type="InterPro" id="IPR008063">
    <property type="entry name" value="Fas_rcpt"/>
</dbReference>
<dbReference type="GO" id="GO:0006955">
    <property type="term" value="P:immune response"/>
    <property type="evidence" value="ECO:0007669"/>
    <property type="project" value="InterPro"/>
</dbReference>
<dbReference type="PRINTS" id="PR01680">
    <property type="entry name" value="TNFACTORR6"/>
</dbReference>
<dbReference type="ZFIN" id="ZDB-GENE-081105-36">
    <property type="gene designation" value="si:dkey-23c22.9"/>
</dbReference>
<feature type="repeat" description="TNFR-Cys" evidence="12">
    <location>
        <begin position="112"/>
        <end position="154"/>
    </location>
</feature>
<feature type="region of interest" description="Disordered" evidence="13">
    <location>
        <begin position="303"/>
        <end position="327"/>
    </location>
</feature>
<dbReference type="RefSeq" id="XP_068079236.1">
    <property type="nucleotide sequence ID" value="XM_068223135.1"/>
</dbReference>
<dbReference type="CDD" id="cd00185">
    <property type="entry name" value="TNFRSF"/>
    <property type="match status" value="1"/>
</dbReference>
<feature type="transmembrane region" description="Helical" evidence="14">
    <location>
        <begin position="47"/>
        <end position="70"/>
    </location>
</feature>
<evidence type="ECO:0000256" key="6">
    <source>
        <dbReference type="ARBA" id="ARBA00022737"/>
    </source>
</evidence>
<dbReference type="AGR" id="ZFIN:ZDB-GENE-081105-36"/>
<dbReference type="GO" id="GO:0009897">
    <property type="term" value="C:external side of plasma membrane"/>
    <property type="evidence" value="ECO:0000318"/>
    <property type="project" value="GO_Central"/>
</dbReference>
<dbReference type="CDD" id="cd13405">
    <property type="entry name" value="TNFRSF14_teleost"/>
    <property type="match status" value="1"/>
</dbReference>
<dbReference type="RefSeq" id="XP_073766445.1">
    <property type="nucleotide sequence ID" value="XM_073910344.1"/>
</dbReference>
<evidence type="ECO:0000256" key="1">
    <source>
        <dbReference type="ARBA" id="ARBA00004479"/>
    </source>
</evidence>
<evidence type="ECO:0000256" key="13">
    <source>
        <dbReference type="SAM" id="MobiDB-lite"/>
    </source>
</evidence>
<dbReference type="PROSITE" id="PS50050">
    <property type="entry name" value="TNFR_NGFR_2"/>
    <property type="match status" value="1"/>
</dbReference>
<feature type="domain" description="TNFR-Cys" evidence="15">
    <location>
        <begin position="112"/>
        <end position="154"/>
    </location>
</feature>
<evidence type="ECO:0000256" key="14">
    <source>
        <dbReference type="SAM" id="Phobius"/>
    </source>
</evidence>
<dbReference type="GO" id="GO:0050830">
    <property type="term" value="P:defense response to Gram-positive bacterium"/>
    <property type="evidence" value="ECO:0000318"/>
    <property type="project" value="GO_Central"/>
</dbReference>
<evidence type="ECO:0000256" key="2">
    <source>
        <dbReference type="ARBA" id="ARBA00022553"/>
    </source>
</evidence>
<dbReference type="Pfam" id="PF00020">
    <property type="entry name" value="TNFR_c6"/>
    <property type="match status" value="1"/>
</dbReference>
<keyword evidence="11" id="KW-0325">Glycoprotein</keyword>